<name>A0A0W8CK55_PHYNI</name>
<protein>
    <submittedName>
        <fullName evidence="3">WW domain-containing oxidoreductase</fullName>
    </submittedName>
</protein>
<dbReference type="AlphaFoldDB" id="A0A0W8CK55"/>
<dbReference type="Proteomes" id="UP000052943">
    <property type="component" value="Unassembled WGS sequence"/>
</dbReference>
<dbReference type="PANTHER" id="PTHR24320">
    <property type="entry name" value="RETINOL DEHYDROGENASE"/>
    <property type="match status" value="1"/>
</dbReference>
<dbReference type="Pfam" id="PF00106">
    <property type="entry name" value="adh_short"/>
    <property type="match status" value="1"/>
</dbReference>
<evidence type="ECO:0000313" key="4">
    <source>
        <dbReference type="Proteomes" id="UP000052943"/>
    </source>
</evidence>
<reference evidence="3 4" key="1">
    <citation type="submission" date="2015-11" db="EMBL/GenBank/DDBJ databases">
        <title>Genomes and virulence difference between two physiological races of Phytophthora nicotianae.</title>
        <authorList>
            <person name="Liu H."/>
            <person name="Ma X."/>
            <person name="Yu H."/>
            <person name="Fang D."/>
            <person name="Li Y."/>
            <person name="Wang X."/>
            <person name="Wang W."/>
            <person name="Dong Y."/>
            <person name="Xiao B."/>
        </authorList>
    </citation>
    <scope>NUCLEOTIDE SEQUENCE [LARGE SCALE GENOMIC DNA]</scope>
    <source>
        <strain evidence="4">race 0</strain>
    </source>
</reference>
<dbReference type="NCBIfam" id="NF004846">
    <property type="entry name" value="PRK06197.1"/>
    <property type="match status" value="1"/>
</dbReference>
<evidence type="ECO:0000256" key="1">
    <source>
        <dbReference type="ARBA" id="ARBA00006484"/>
    </source>
</evidence>
<organism evidence="3 4">
    <name type="scientific">Phytophthora nicotianae</name>
    <name type="common">Potato buckeye rot agent</name>
    <name type="synonym">Phytophthora parasitica</name>
    <dbReference type="NCBI Taxonomy" id="4792"/>
    <lineage>
        <taxon>Eukaryota</taxon>
        <taxon>Sar</taxon>
        <taxon>Stramenopiles</taxon>
        <taxon>Oomycota</taxon>
        <taxon>Peronosporomycetes</taxon>
        <taxon>Peronosporales</taxon>
        <taxon>Peronosporaceae</taxon>
        <taxon>Phytophthora</taxon>
    </lineage>
</organism>
<accession>A0A0W8CK55</accession>
<dbReference type="EMBL" id="LNFO01002829">
    <property type="protein sequence ID" value="KUF84535.1"/>
    <property type="molecule type" value="Genomic_DNA"/>
</dbReference>
<dbReference type="PANTHER" id="PTHR24320:SF148">
    <property type="entry name" value="NAD(P)-BINDING ROSSMANN-FOLD SUPERFAMILY PROTEIN"/>
    <property type="match status" value="1"/>
</dbReference>
<evidence type="ECO:0000313" key="3">
    <source>
        <dbReference type="EMBL" id="KUF84535.1"/>
    </source>
</evidence>
<proteinExistence type="inferred from homology"/>
<dbReference type="STRING" id="4790.A0A0W8CK55"/>
<comment type="similarity">
    <text evidence="1">Belongs to the short-chain dehydrogenases/reductases (SDR) family.</text>
</comment>
<dbReference type="GO" id="GO:0016491">
    <property type="term" value="F:oxidoreductase activity"/>
    <property type="evidence" value="ECO:0007669"/>
    <property type="project" value="UniProtKB-KW"/>
</dbReference>
<dbReference type="OrthoDB" id="157221at2759"/>
<gene>
    <name evidence="3" type="ORF">AM587_10007711</name>
</gene>
<comment type="caution">
    <text evidence="3">The sequence shown here is derived from an EMBL/GenBank/DDBJ whole genome shotgun (WGS) entry which is preliminary data.</text>
</comment>
<dbReference type="InterPro" id="IPR002347">
    <property type="entry name" value="SDR_fam"/>
</dbReference>
<sequence>MVLQGSNVVNHAAVLGTSVIGRNVRLLCHSIVPGMGSTSSRPPVPHIWHASQIPSQEGKLAVITGGNSGIGYETALQLARNGAHVILACRNAERGREAETKIRETLASNPKAGAVEFMQVDTSDLTSVKQFAQEFKKTHDRLDLLINNAGIMGGTYTKTVDGYERQFATNHLGHFALTAHLFDLMKESTSARIVNVSSMTHRNAVWTFDEDEIMVTTERKYSQWLNYANTKLCNILFTFELDRRMKGAGVEGIAAVACHPGTTSTNLLTAPSTSNSNWMWTTTFMLWTLMPRQTIEMGALPTLYAATGSEVEGGDFFGPKGLNAMFGYPAREAPSKLSQSPAAATKLWALSERLAHLSFDIEK</sequence>
<dbReference type="InterPro" id="IPR036291">
    <property type="entry name" value="NAD(P)-bd_dom_sf"/>
</dbReference>
<dbReference type="CDD" id="cd05327">
    <property type="entry name" value="retinol-DH_like_SDR_c_like"/>
    <property type="match status" value="1"/>
</dbReference>
<dbReference type="SUPFAM" id="SSF51735">
    <property type="entry name" value="NAD(P)-binding Rossmann-fold domains"/>
    <property type="match status" value="1"/>
</dbReference>
<dbReference type="Gene3D" id="3.40.50.720">
    <property type="entry name" value="NAD(P)-binding Rossmann-like Domain"/>
    <property type="match status" value="1"/>
</dbReference>
<dbReference type="PRINTS" id="PR00081">
    <property type="entry name" value="GDHRDH"/>
</dbReference>
<keyword evidence="2" id="KW-0560">Oxidoreductase</keyword>
<evidence type="ECO:0000256" key="2">
    <source>
        <dbReference type="ARBA" id="ARBA00023002"/>
    </source>
</evidence>